<dbReference type="InterPro" id="IPR028987">
    <property type="entry name" value="ATP_synth_B-like_membr_sf"/>
</dbReference>
<protein>
    <recommendedName>
        <fullName evidence="6">V-type proton ATPase subunit G</fullName>
    </recommendedName>
</protein>
<evidence type="ECO:0000256" key="4">
    <source>
        <dbReference type="ARBA" id="ARBA00022781"/>
    </source>
</evidence>
<dbReference type="Pfam" id="PF03179">
    <property type="entry name" value="V-ATPase_G"/>
    <property type="match status" value="1"/>
</dbReference>
<dbReference type="PANTHER" id="PTHR12713:SF27">
    <property type="entry name" value="V-TYPE PROTON ATPASE SUBUNIT G3"/>
    <property type="match status" value="1"/>
</dbReference>
<dbReference type="SUPFAM" id="SSF81573">
    <property type="entry name" value="F1F0 ATP synthase subunit B, membrane domain"/>
    <property type="match status" value="1"/>
</dbReference>
<evidence type="ECO:0000256" key="3">
    <source>
        <dbReference type="ARBA" id="ARBA00022448"/>
    </source>
</evidence>
<comment type="function">
    <text evidence="6">Subunit of the V1 complex of vacuolar(H+)-ATPase (V-ATPase), a multisubunit enzyme composed of a peripheral complex (V1) that hydrolyzes ATP and a membrane integral complex (V0) that translocates protons. V-ATPase is responsible for acidifying and maintaining the pH of intracellular compartments and in some cell types, is targeted to the plasma membrane, where it is responsible for acidifying the extracellular environment.</text>
</comment>
<feature type="compositionally biased region" description="Basic and acidic residues" evidence="7">
    <location>
        <begin position="73"/>
        <end position="83"/>
    </location>
</feature>
<dbReference type="Proteomes" id="UP001367508">
    <property type="component" value="Unassembled WGS sequence"/>
</dbReference>
<comment type="similarity">
    <text evidence="2 6">Belongs to the V-ATPase G subunit family.</text>
</comment>
<dbReference type="FunFam" id="1.20.5.2950:FF:000001">
    <property type="entry name" value="V-type proton ATPase subunit G"/>
    <property type="match status" value="1"/>
</dbReference>
<dbReference type="Gene3D" id="1.20.5.2950">
    <property type="match status" value="1"/>
</dbReference>
<evidence type="ECO:0000256" key="5">
    <source>
        <dbReference type="ARBA" id="ARBA00023065"/>
    </source>
</evidence>
<dbReference type="NCBIfam" id="TIGR01147">
    <property type="entry name" value="V_ATP_synt_G"/>
    <property type="match status" value="1"/>
</dbReference>
<sequence length="110" mass="12506">MEPFKGQGGIQMLLTAEQEAQDIVSNARNLRTQRLKQAKVEAEREVTQYKSQMEDEYQKSISETTGSSGSNVKRLEEETETKMKNLKQSTSNVTTEVVDMLLKYVTNIKT</sequence>
<dbReference type="GO" id="GO:0016887">
    <property type="term" value="F:ATP hydrolysis activity"/>
    <property type="evidence" value="ECO:0007669"/>
    <property type="project" value="TreeGrafter"/>
</dbReference>
<keyword evidence="5 6" id="KW-0406">Ion transport</keyword>
<comment type="function">
    <text evidence="1">Catalytic subunit of the peripheral V1 complex of vacuolar ATPase (V-ATPase). V-ATPase is responsible for acidifying a variety of intracellular compartments in eukaryotic cells.</text>
</comment>
<organism evidence="8 9">
    <name type="scientific">Canavalia gladiata</name>
    <name type="common">Sword bean</name>
    <name type="synonym">Dolichos gladiatus</name>
    <dbReference type="NCBI Taxonomy" id="3824"/>
    <lineage>
        <taxon>Eukaryota</taxon>
        <taxon>Viridiplantae</taxon>
        <taxon>Streptophyta</taxon>
        <taxon>Embryophyta</taxon>
        <taxon>Tracheophyta</taxon>
        <taxon>Spermatophyta</taxon>
        <taxon>Magnoliopsida</taxon>
        <taxon>eudicotyledons</taxon>
        <taxon>Gunneridae</taxon>
        <taxon>Pentapetalae</taxon>
        <taxon>rosids</taxon>
        <taxon>fabids</taxon>
        <taxon>Fabales</taxon>
        <taxon>Fabaceae</taxon>
        <taxon>Papilionoideae</taxon>
        <taxon>50 kb inversion clade</taxon>
        <taxon>NPAAA clade</taxon>
        <taxon>indigoferoid/millettioid clade</taxon>
        <taxon>Phaseoleae</taxon>
        <taxon>Canavalia</taxon>
    </lineage>
</organism>
<dbReference type="InterPro" id="IPR005124">
    <property type="entry name" value="V-ATPase_G"/>
</dbReference>
<evidence type="ECO:0000256" key="2">
    <source>
        <dbReference type="ARBA" id="ARBA00010066"/>
    </source>
</evidence>
<dbReference type="GO" id="GO:0046961">
    <property type="term" value="F:proton-transporting ATPase activity, rotational mechanism"/>
    <property type="evidence" value="ECO:0007669"/>
    <property type="project" value="InterPro"/>
</dbReference>
<feature type="region of interest" description="Disordered" evidence="7">
    <location>
        <begin position="36"/>
        <end position="90"/>
    </location>
</feature>
<dbReference type="GO" id="GO:0000221">
    <property type="term" value="C:vacuolar proton-transporting V-type ATPase, V1 domain"/>
    <property type="evidence" value="ECO:0007669"/>
    <property type="project" value="TreeGrafter"/>
</dbReference>
<comment type="caution">
    <text evidence="8">The sequence shown here is derived from an EMBL/GenBank/DDBJ whole genome shotgun (WGS) entry which is preliminary data.</text>
</comment>
<name>A0AAN9QRA4_CANGL</name>
<evidence type="ECO:0000256" key="6">
    <source>
        <dbReference type="RuleBase" id="RU364019"/>
    </source>
</evidence>
<evidence type="ECO:0000256" key="7">
    <source>
        <dbReference type="SAM" id="MobiDB-lite"/>
    </source>
</evidence>
<feature type="compositionally biased region" description="Basic and acidic residues" evidence="7">
    <location>
        <begin position="38"/>
        <end position="58"/>
    </location>
</feature>
<evidence type="ECO:0000256" key="1">
    <source>
        <dbReference type="ARBA" id="ARBA00003847"/>
    </source>
</evidence>
<keyword evidence="9" id="KW-1185">Reference proteome</keyword>
<gene>
    <name evidence="8" type="ORF">VNO77_21177</name>
</gene>
<keyword evidence="4 6" id="KW-0375">Hydrogen ion transport</keyword>
<comment type="subunit">
    <text evidence="6">V-ATPase is a heteromultimeric enzyme made up of two complexes: the ATP-hydrolytic V1 complex and the proton translocation V0 complex.</text>
</comment>
<proteinExistence type="inferred from homology"/>
<reference evidence="8 9" key="1">
    <citation type="submission" date="2024-01" db="EMBL/GenBank/DDBJ databases">
        <title>The genomes of 5 underutilized Papilionoideae crops provide insights into root nodulation and disease resistanc.</title>
        <authorList>
            <person name="Jiang F."/>
        </authorList>
    </citation>
    <scope>NUCLEOTIDE SEQUENCE [LARGE SCALE GENOMIC DNA]</scope>
    <source>
        <strain evidence="8">LVBAO_FW01</strain>
        <tissue evidence="8">Leaves</tissue>
    </source>
</reference>
<feature type="compositionally biased region" description="Polar residues" evidence="7">
    <location>
        <begin position="59"/>
        <end position="71"/>
    </location>
</feature>
<dbReference type="AlphaFoldDB" id="A0AAN9QRA4"/>
<evidence type="ECO:0000313" key="9">
    <source>
        <dbReference type="Proteomes" id="UP001367508"/>
    </source>
</evidence>
<keyword evidence="3 6" id="KW-0813">Transport</keyword>
<accession>A0AAN9QRA4</accession>
<dbReference type="PANTHER" id="PTHR12713">
    <property type="entry name" value="VACUOLAR ATP SYNTHASE SUBUNIT G"/>
    <property type="match status" value="1"/>
</dbReference>
<dbReference type="EMBL" id="JAYMYQ010000004">
    <property type="protein sequence ID" value="KAK7340473.1"/>
    <property type="molecule type" value="Genomic_DNA"/>
</dbReference>
<evidence type="ECO:0000313" key="8">
    <source>
        <dbReference type="EMBL" id="KAK7340473.1"/>
    </source>
</evidence>